<reference evidence="16 17" key="1">
    <citation type="submission" date="2018-06" db="EMBL/GenBank/DDBJ databases">
        <authorList>
            <consortium name="Pathogen Informatics"/>
            <person name="Doyle S."/>
        </authorList>
    </citation>
    <scope>NUCLEOTIDE SEQUENCE [LARGE SCALE GENOMIC DNA]</scope>
    <source>
        <strain evidence="16 17">NCTC4824</strain>
    </source>
</reference>
<dbReference type="KEGG" id="blen:NCTC4824_04264"/>
<dbReference type="Proteomes" id="UP000249134">
    <property type="component" value="Chromosome 1"/>
</dbReference>
<feature type="modified residue" description="4-aspartylphosphate" evidence="12">
    <location>
        <position position="753"/>
    </location>
</feature>
<keyword evidence="5 12" id="KW-0597">Phosphoprotein</keyword>
<dbReference type="SMART" id="SM00387">
    <property type="entry name" value="HATPase_c"/>
    <property type="match status" value="2"/>
</dbReference>
<keyword evidence="9" id="KW-0067">ATP-binding</keyword>
<dbReference type="SUPFAM" id="SSF55874">
    <property type="entry name" value="ATPase domain of HSP90 chaperone/DNA topoisomerase II/histidine kinase"/>
    <property type="match status" value="2"/>
</dbReference>
<keyword evidence="4" id="KW-1003">Cell membrane</keyword>
<evidence type="ECO:0000256" key="2">
    <source>
        <dbReference type="ARBA" id="ARBA00004236"/>
    </source>
</evidence>
<protein>
    <recommendedName>
        <fullName evidence="3">histidine kinase</fullName>
        <ecNumber evidence="3">2.7.13.3</ecNumber>
    </recommendedName>
</protein>
<dbReference type="InterPro" id="IPR004358">
    <property type="entry name" value="Sig_transdc_His_kin-like_C"/>
</dbReference>
<dbReference type="PROSITE" id="PS50109">
    <property type="entry name" value="HIS_KIN"/>
    <property type="match status" value="1"/>
</dbReference>
<keyword evidence="7" id="KW-0547">Nucleotide-binding</keyword>
<feature type="domain" description="Histidine kinase" evidence="14">
    <location>
        <begin position="441"/>
        <end position="659"/>
    </location>
</feature>
<dbReference type="CDD" id="cd00082">
    <property type="entry name" value="HisKA"/>
    <property type="match status" value="1"/>
</dbReference>
<dbReference type="InterPro" id="IPR036890">
    <property type="entry name" value="HATPase_C_sf"/>
</dbReference>
<feature type="transmembrane region" description="Helical" evidence="13">
    <location>
        <begin position="338"/>
        <end position="358"/>
    </location>
</feature>
<keyword evidence="6 16" id="KW-0808">Transferase</keyword>
<evidence type="ECO:0000256" key="9">
    <source>
        <dbReference type="ARBA" id="ARBA00022840"/>
    </source>
</evidence>
<dbReference type="SMART" id="SM00388">
    <property type="entry name" value="HisKA"/>
    <property type="match status" value="1"/>
</dbReference>
<dbReference type="SMART" id="SM00448">
    <property type="entry name" value="REC"/>
    <property type="match status" value="1"/>
</dbReference>
<evidence type="ECO:0000259" key="15">
    <source>
        <dbReference type="PROSITE" id="PS50110"/>
    </source>
</evidence>
<evidence type="ECO:0000256" key="5">
    <source>
        <dbReference type="ARBA" id="ARBA00022553"/>
    </source>
</evidence>
<comment type="subcellular location">
    <subcellularLocation>
        <location evidence="2">Cell membrane</location>
    </subcellularLocation>
</comment>
<keyword evidence="10" id="KW-0902">Two-component regulatory system</keyword>
<feature type="transmembrane region" description="Helical" evidence="13">
    <location>
        <begin position="247"/>
        <end position="263"/>
    </location>
</feature>
<evidence type="ECO:0000256" key="12">
    <source>
        <dbReference type="PROSITE-ProRule" id="PRU00169"/>
    </source>
</evidence>
<dbReference type="SUPFAM" id="SSF47384">
    <property type="entry name" value="Homodimeric domain of signal transducing histidine kinase"/>
    <property type="match status" value="1"/>
</dbReference>
<evidence type="ECO:0000256" key="10">
    <source>
        <dbReference type="ARBA" id="ARBA00023012"/>
    </source>
</evidence>
<dbReference type="Gene3D" id="2.60.120.260">
    <property type="entry name" value="Galactose-binding domain-like"/>
    <property type="match status" value="1"/>
</dbReference>
<evidence type="ECO:0000259" key="14">
    <source>
        <dbReference type="PROSITE" id="PS50109"/>
    </source>
</evidence>
<evidence type="ECO:0000256" key="3">
    <source>
        <dbReference type="ARBA" id="ARBA00012438"/>
    </source>
</evidence>
<dbReference type="FunFam" id="3.30.565.10:FF:000023">
    <property type="entry name" value="PAS domain-containing sensor histidine kinase"/>
    <property type="match status" value="1"/>
</dbReference>
<dbReference type="EC" id="2.7.13.3" evidence="3"/>
<dbReference type="Pfam" id="PF07695">
    <property type="entry name" value="7TMR-DISM_7TM"/>
    <property type="match status" value="1"/>
</dbReference>
<feature type="domain" description="Response regulatory" evidence="15">
    <location>
        <begin position="705"/>
        <end position="820"/>
    </location>
</feature>
<dbReference type="Gene3D" id="3.30.565.10">
    <property type="entry name" value="Histidine kinase-like ATPase, C-terminal domain"/>
    <property type="match status" value="2"/>
</dbReference>
<evidence type="ECO:0000256" key="4">
    <source>
        <dbReference type="ARBA" id="ARBA00022475"/>
    </source>
</evidence>
<dbReference type="InterPro" id="IPR036097">
    <property type="entry name" value="HisK_dim/P_sf"/>
</dbReference>
<feature type="transmembrane region" description="Helical" evidence="13">
    <location>
        <begin position="365"/>
        <end position="388"/>
    </location>
</feature>
<name>A0A2X4WKT9_LEDLE</name>
<dbReference type="SUPFAM" id="SSF49785">
    <property type="entry name" value="Galactose-binding domain-like"/>
    <property type="match status" value="1"/>
</dbReference>
<keyword evidence="13" id="KW-1133">Transmembrane helix</keyword>
<organism evidence="16 17">
    <name type="scientific">Lederbergia lenta</name>
    <name type="common">Bacillus lentus</name>
    <dbReference type="NCBI Taxonomy" id="1467"/>
    <lineage>
        <taxon>Bacteria</taxon>
        <taxon>Bacillati</taxon>
        <taxon>Bacillota</taxon>
        <taxon>Bacilli</taxon>
        <taxon>Bacillales</taxon>
        <taxon>Bacillaceae</taxon>
        <taxon>Lederbergia</taxon>
    </lineage>
</organism>
<feature type="transmembrane region" description="Helical" evidence="13">
    <location>
        <begin position="312"/>
        <end position="332"/>
    </location>
</feature>
<dbReference type="Pfam" id="PF06580">
    <property type="entry name" value="His_kinase"/>
    <property type="match status" value="1"/>
</dbReference>
<dbReference type="PROSITE" id="PS50110">
    <property type="entry name" value="RESPONSE_REGULATORY"/>
    <property type="match status" value="1"/>
</dbReference>
<dbReference type="AlphaFoldDB" id="A0A2X4WKT9"/>
<dbReference type="Pfam" id="PF02518">
    <property type="entry name" value="HATPase_c"/>
    <property type="match status" value="2"/>
</dbReference>
<dbReference type="InterPro" id="IPR010559">
    <property type="entry name" value="Sig_transdc_His_kin_internal"/>
</dbReference>
<keyword evidence="8 16" id="KW-0418">Kinase</keyword>
<feature type="transmembrane region" description="Helical" evidence="13">
    <location>
        <begin position="219"/>
        <end position="240"/>
    </location>
</feature>
<comment type="catalytic activity">
    <reaction evidence="1">
        <text>ATP + protein L-histidine = ADP + protein N-phospho-L-histidine.</text>
        <dbReference type="EC" id="2.7.13.3"/>
    </reaction>
</comment>
<sequence>MLTNQYMSKRRIFLIIGLFIFVLTSFRITWIKFHSTPDHPQAKNGIIDLQDWEFNSEQTISLDGEWEFYPNQFLPPNSDHYQSTALDKHLVSIPNNWNKTISDNVIISPQGFATYRLKILLPENKQRLYGIYVRDISTASKVFINGSLIAESGQPAKSASQYTGKLGPYSAIFQTERDQMEVIIHVANYETTYTGGIPKSIKFGTEPAISKEANSSRSMQMIVCVILLLHGMYALGLYIIGKQQKELIYFSLLLVFAIFSILVDEDRILFSWLPIDIKWSLKLMYLSFAGVLFFMLAFIASAFSLKSRIIQVFLTLYSILGVVILFIPFPYMMFIGPITMLLNFMTYLLMFILLIHIIRKGDSDAIFILLSNTGNFVNILWGIAINANLIKIPYYPYDFIIAIMVFTFFLFKRHIQIFNQNREQTKILQKADKMRDEFLANTSHELRNPLHSVINIAQSILDDKTDFLTNKNRRNLELLIKVGRRMTYTLNDLLDITHLKEKNIHLHKESISIHAIASGVFDMIRFMTEGKNIHLHLDIPVDFPKVIADENRLIQILFNLLHNAVKYTNEGTITLYGDYNEKIAIFYIRDTGIGIDTETQKKIFDPYIQENASMTSIGGGIGLGLSICKQLVELHGGELNVDSSPGQGSVFSFTLLLAESPTIEKAAQSEVAASISINKVLPKVKESELIDPPLLAISSDEPKAKIFVVDDDPVNLIVLNNILSSEYDITTTTSGKDALIHINKGEWDLIISDVMMPHISGYELTQTLRKQFSISELPILLLTARGQVEDVYTAFSMGANDYVVKPVEALELKSRVKALIDLKRAVKDQLGMEAAWLQAQIQPHFLFNTLNTIAALSEIDSERMVILLEEFGNYLRRSFAIDNTRTVIPIKDELALTRSYLFIEKERFRERLQVEWEVDEQLSLKIPPLSIQPIVENAVRHGVLKRPNGGTICIQITDHLTFFKIAIVDDGVGMSQSKVADILNGQRNKLSGIGLTNTIRRLKQLNGEGLQIISAPNQGTTVSFHIPKL</sequence>
<dbReference type="PANTHER" id="PTHR43547:SF2">
    <property type="entry name" value="HYBRID SIGNAL TRANSDUCTION HISTIDINE KINASE C"/>
    <property type="match status" value="1"/>
</dbReference>
<dbReference type="InterPro" id="IPR001789">
    <property type="entry name" value="Sig_transdc_resp-reg_receiver"/>
</dbReference>
<dbReference type="GO" id="GO:0005886">
    <property type="term" value="C:plasma membrane"/>
    <property type="evidence" value="ECO:0007669"/>
    <property type="project" value="UniProtKB-SubCell"/>
</dbReference>
<evidence type="ECO:0000256" key="7">
    <source>
        <dbReference type="ARBA" id="ARBA00022741"/>
    </source>
</evidence>
<dbReference type="EMBL" id="LS483476">
    <property type="protein sequence ID" value="SQI63731.1"/>
    <property type="molecule type" value="Genomic_DNA"/>
</dbReference>
<evidence type="ECO:0000256" key="11">
    <source>
        <dbReference type="ARBA" id="ARBA00023136"/>
    </source>
</evidence>
<proteinExistence type="predicted"/>
<dbReference type="InterPro" id="IPR011006">
    <property type="entry name" value="CheY-like_superfamily"/>
</dbReference>
<dbReference type="InterPro" id="IPR008979">
    <property type="entry name" value="Galactose-bd-like_sf"/>
</dbReference>
<feature type="transmembrane region" description="Helical" evidence="13">
    <location>
        <begin position="394"/>
        <end position="411"/>
    </location>
</feature>
<dbReference type="SUPFAM" id="SSF52172">
    <property type="entry name" value="CheY-like"/>
    <property type="match status" value="1"/>
</dbReference>
<dbReference type="GO" id="GO:0000155">
    <property type="term" value="F:phosphorelay sensor kinase activity"/>
    <property type="evidence" value="ECO:0007669"/>
    <property type="project" value="InterPro"/>
</dbReference>
<feature type="transmembrane region" description="Helical" evidence="13">
    <location>
        <begin position="12"/>
        <end position="30"/>
    </location>
</feature>
<dbReference type="PANTHER" id="PTHR43547">
    <property type="entry name" value="TWO-COMPONENT HISTIDINE KINASE"/>
    <property type="match status" value="1"/>
</dbReference>
<evidence type="ECO:0000313" key="16">
    <source>
        <dbReference type="EMBL" id="SQI63731.1"/>
    </source>
</evidence>
<dbReference type="Pfam" id="PF00072">
    <property type="entry name" value="Response_reg"/>
    <property type="match status" value="1"/>
</dbReference>
<dbReference type="CDD" id="cd17574">
    <property type="entry name" value="REC_OmpR"/>
    <property type="match status" value="1"/>
</dbReference>
<evidence type="ECO:0000313" key="17">
    <source>
        <dbReference type="Proteomes" id="UP000249134"/>
    </source>
</evidence>
<dbReference type="InterPro" id="IPR005467">
    <property type="entry name" value="His_kinase_dom"/>
</dbReference>
<dbReference type="Pfam" id="PF00512">
    <property type="entry name" value="HisKA"/>
    <property type="match status" value="1"/>
</dbReference>
<dbReference type="GO" id="GO:0005524">
    <property type="term" value="F:ATP binding"/>
    <property type="evidence" value="ECO:0007669"/>
    <property type="project" value="UniProtKB-KW"/>
</dbReference>
<feature type="transmembrane region" description="Helical" evidence="13">
    <location>
        <begin position="283"/>
        <end position="305"/>
    </location>
</feature>
<dbReference type="RefSeq" id="WP_082788775.1">
    <property type="nucleotide sequence ID" value="NZ_CBCSGM010000005.1"/>
</dbReference>
<keyword evidence="11 13" id="KW-0472">Membrane</keyword>
<dbReference type="InterPro" id="IPR003594">
    <property type="entry name" value="HATPase_dom"/>
</dbReference>
<keyword evidence="17" id="KW-1185">Reference proteome</keyword>
<evidence type="ECO:0000256" key="6">
    <source>
        <dbReference type="ARBA" id="ARBA00022679"/>
    </source>
</evidence>
<evidence type="ECO:0000256" key="13">
    <source>
        <dbReference type="SAM" id="Phobius"/>
    </source>
</evidence>
<gene>
    <name evidence="16" type="primary">luxQ</name>
    <name evidence="16" type="ORF">NCTC4824_04264</name>
</gene>
<dbReference type="STRING" id="1348624.GCA_001591545_03270"/>
<dbReference type="InterPro" id="IPR003661">
    <property type="entry name" value="HisK_dim/P_dom"/>
</dbReference>
<evidence type="ECO:0000256" key="1">
    <source>
        <dbReference type="ARBA" id="ARBA00000085"/>
    </source>
</evidence>
<dbReference type="Gene3D" id="1.10.287.130">
    <property type="match status" value="1"/>
</dbReference>
<keyword evidence="13" id="KW-0812">Transmembrane</keyword>
<dbReference type="InterPro" id="IPR011623">
    <property type="entry name" value="7TMR_DISM_rcpt_extracell_dom1"/>
</dbReference>
<dbReference type="Gene3D" id="3.40.50.2300">
    <property type="match status" value="1"/>
</dbReference>
<accession>A0A2X4WKT9</accession>
<dbReference type="PRINTS" id="PR00344">
    <property type="entry name" value="BCTRLSENSOR"/>
</dbReference>
<evidence type="ECO:0000256" key="8">
    <source>
        <dbReference type="ARBA" id="ARBA00022777"/>
    </source>
</evidence>